<dbReference type="Proteomes" id="UP001198242">
    <property type="component" value="Unassembled WGS sequence"/>
</dbReference>
<keyword evidence="3" id="KW-1185">Reference proteome</keyword>
<dbReference type="InterPro" id="IPR036514">
    <property type="entry name" value="SGNH_hydro_sf"/>
</dbReference>
<dbReference type="InterPro" id="IPR051532">
    <property type="entry name" value="Ester_Hydrolysis_Enzymes"/>
</dbReference>
<dbReference type="SUPFAM" id="SSF52266">
    <property type="entry name" value="SGNH hydrolase"/>
    <property type="match status" value="1"/>
</dbReference>
<dbReference type="Gene3D" id="3.40.50.1110">
    <property type="entry name" value="SGNH hydrolase"/>
    <property type="match status" value="1"/>
</dbReference>
<dbReference type="GO" id="GO:0004622">
    <property type="term" value="F:phosphatidylcholine lysophospholipase activity"/>
    <property type="evidence" value="ECO:0007669"/>
    <property type="project" value="TreeGrafter"/>
</dbReference>
<dbReference type="InterPro" id="IPR013830">
    <property type="entry name" value="SGNH_hydro"/>
</dbReference>
<evidence type="ECO:0000259" key="1">
    <source>
        <dbReference type="Pfam" id="PF13472"/>
    </source>
</evidence>
<feature type="domain" description="SGNH hydrolase-type esterase" evidence="1">
    <location>
        <begin position="8"/>
        <end position="204"/>
    </location>
</feature>
<keyword evidence="2" id="KW-0378">Hydrolase</keyword>
<organism evidence="2 3">
    <name type="scientific">Hominilimicola fabiformis</name>
    <dbReference type="NCBI Taxonomy" id="2885356"/>
    <lineage>
        <taxon>Bacteria</taxon>
        <taxon>Bacillati</taxon>
        <taxon>Bacillota</taxon>
        <taxon>Clostridia</taxon>
        <taxon>Eubacteriales</taxon>
        <taxon>Oscillospiraceae</taxon>
        <taxon>Hominilimicola</taxon>
    </lineage>
</organism>
<dbReference type="CDD" id="cd01834">
    <property type="entry name" value="SGNH_hydrolase_like_2"/>
    <property type="match status" value="1"/>
</dbReference>
<evidence type="ECO:0000313" key="3">
    <source>
        <dbReference type="Proteomes" id="UP001198242"/>
    </source>
</evidence>
<name>A0AAE3E1A7_9FIRM</name>
<sequence length="221" mass="25260">MLKILFQGDSLTDCGRDKTGHNPVQAYGYGYVNLIASKLLCDYPDTVVWNKAYNGSRIADTYSRWIEEALNIDCNILSILSGVNDIGFAIRMNQGADAKKFKFIYELMINEALEKNKDLKLVLGEPFLFKITNNTPELGRDIVRDWDVWNGQLTERRQIVKELADKYNAVFVPYFEKFQEALKIAPPEHWSVDCIHATNAGHEIMARAWLECVTKAGFIEE</sequence>
<dbReference type="RefSeq" id="WP_308457188.1">
    <property type="nucleotide sequence ID" value="NZ_JAJEQM010000027.1"/>
</dbReference>
<dbReference type="EMBL" id="JAJEQM010000027">
    <property type="protein sequence ID" value="MCC2211803.1"/>
    <property type="molecule type" value="Genomic_DNA"/>
</dbReference>
<dbReference type="PANTHER" id="PTHR30383">
    <property type="entry name" value="THIOESTERASE 1/PROTEASE 1/LYSOPHOSPHOLIPASE L1"/>
    <property type="match status" value="1"/>
</dbReference>
<dbReference type="Pfam" id="PF13472">
    <property type="entry name" value="Lipase_GDSL_2"/>
    <property type="match status" value="1"/>
</dbReference>
<accession>A0AAE3E1A7</accession>
<protein>
    <submittedName>
        <fullName evidence="2">SGNH/GDSL hydrolase family protein</fullName>
    </submittedName>
</protein>
<evidence type="ECO:0000313" key="2">
    <source>
        <dbReference type="EMBL" id="MCC2211803.1"/>
    </source>
</evidence>
<proteinExistence type="predicted"/>
<dbReference type="PANTHER" id="PTHR30383:SF5">
    <property type="entry name" value="SGNH HYDROLASE-TYPE ESTERASE DOMAIN-CONTAINING PROTEIN"/>
    <property type="match status" value="1"/>
</dbReference>
<dbReference type="AlphaFoldDB" id="A0AAE3E1A7"/>
<reference evidence="2 3" key="1">
    <citation type="submission" date="2021-10" db="EMBL/GenBank/DDBJ databases">
        <title>Anaerobic single-cell dispensing facilitates the cultivation of human gut bacteria.</title>
        <authorList>
            <person name="Afrizal A."/>
        </authorList>
    </citation>
    <scope>NUCLEOTIDE SEQUENCE [LARGE SCALE GENOMIC DNA]</scope>
    <source>
        <strain evidence="2 3">CLA-AA-H232</strain>
    </source>
</reference>
<comment type="caution">
    <text evidence="2">The sequence shown here is derived from an EMBL/GenBank/DDBJ whole genome shotgun (WGS) entry which is preliminary data.</text>
</comment>
<gene>
    <name evidence="2" type="ORF">LKE05_13540</name>
</gene>